<proteinExistence type="inferred from homology"/>
<dbReference type="InterPro" id="IPR027417">
    <property type="entry name" value="P-loop_NTPase"/>
</dbReference>
<dbReference type="PROSITE" id="PS50052">
    <property type="entry name" value="GUANYLATE_KINASE_2"/>
    <property type="match status" value="1"/>
</dbReference>
<evidence type="ECO:0000256" key="3">
    <source>
        <dbReference type="ARBA" id="ARBA00012961"/>
    </source>
</evidence>
<evidence type="ECO:0000256" key="1">
    <source>
        <dbReference type="ARBA" id="ARBA00003531"/>
    </source>
</evidence>
<comment type="function">
    <text evidence="1 11">Essential for recycling GMP and indirectly, cGMP.</text>
</comment>
<dbReference type="InterPro" id="IPR020590">
    <property type="entry name" value="Guanylate_kinase_CS"/>
</dbReference>
<dbReference type="InterPro" id="IPR017665">
    <property type="entry name" value="Guanylate_kinase"/>
</dbReference>
<evidence type="ECO:0000259" key="12">
    <source>
        <dbReference type="PROSITE" id="PS50052"/>
    </source>
</evidence>
<dbReference type="CDD" id="cd00071">
    <property type="entry name" value="GMPK"/>
    <property type="match status" value="1"/>
</dbReference>
<organism evidence="13 14">
    <name type="scientific">Raineyella antarctica</name>
    <dbReference type="NCBI Taxonomy" id="1577474"/>
    <lineage>
        <taxon>Bacteria</taxon>
        <taxon>Bacillati</taxon>
        <taxon>Actinomycetota</taxon>
        <taxon>Actinomycetes</taxon>
        <taxon>Propionibacteriales</taxon>
        <taxon>Propionibacteriaceae</taxon>
        <taxon>Raineyella</taxon>
    </lineage>
</organism>
<evidence type="ECO:0000256" key="7">
    <source>
        <dbReference type="ARBA" id="ARBA00022777"/>
    </source>
</evidence>
<evidence type="ECO:0000256" key="10">
    <source>
        <dbReference type="ARBA" id="ARBA00048594"/>
    </source>
</evidence>
<evidence type="ECO:0000313" key="14">
    <source>
        <dbReference type="Proteomes" id="UP000199086"/>
    </source>
</evidence>
<keyword evidence="14" id="KW-1185">Reference proteome</keyword>
<keyword evidence="5 11" id="KW-0808">Transferase</keyword>
<dbReference type="PROSITE" id="PS00856">
    <property type="entry name" value="GUANYLATE_KINASE_1"/>
    <property type="match status" value="1"/>
</dbReference>
<dbReference type="AlphaFoldDB" id="A0A1G6HI53"/>
<dbReference type="SMART" id="SM00072">
    <property type="entry name" value="GuKc"/>
    <property type="match status" value="1"/>
</dbReference>
<gene>
    <name evidence="11" type="primary">gmk</name>
    <name evidence="13" type="ORF">GA0111570_11096</name>
</gene>
<dbReference type="GO" id="GO:0005524">
    <property type="term" value="F:ATP binding"/>
    <property type="evidence" value="ECO:0007669"/>
    <property type="project" value="UniProtKB-UniRule"/>
</dbReference>
<evidence type="ECO:0000256" key="6">
    <source>
        <dbReference type="ARBA" id="ARBA00022741"/>
    </source>
</evidence>
<evidence type="ECO:0000256" key="9">
    <source>
        <dbReference type="ARBA" id="ARBA00030128"/>
    </source>
</evidence>
<keyword evidence="6 11" id="KW-0547">Nucleotide-binding</keyword>
<name>A0A1G6HI53_9ACTN</name>
<dbReference type="EMBL" id="FMYF01000010">
    <property type="protein sequence ID" value="SDB94007.1"/>
    <property type="molecule type" value="Genomic_DNA"/>
</dbReference>
<keyword evidence="7 11" id="KW-0418">Kinase</keyword>
<dbReference type="GO" id="GO:0004385">
    <property type="term" value="F:GMP kinase activity"/>
    <property type="evidence" value="ECO:0007669"/>
    <property type="project" value="UniProtKB-UniRule"/>
</dbReference>
<evidence type="ECO:0000256" key="11">
    <source>
        <dbReference type="HAMAP-Rule" id="MF_00328"/>
    </source>
</evidence>
<evidence type="ECO:0000256" key="2">
    <source>
        <dbReference type="ARBA" id="ARBA00005790"/>
    </source>
</evidence>
<dbReference type="Proteomes" id="UP000199086">
    <property type="component" value="Unassembled WGS sequence"/>
</dbReference>
<dbReference type="GO" id="GO:0005829">
    <property type="term" value="C:cytosol"/>
    <property type="evidence" value="ECO:0007669"/>
    <property type="project" value="TreeGrafter"/>
</dbReference>
<comment type="subcellular location">
    <subcellularLocation>
        <location evidence="11">Cytoplasm</location>
    </subcellularLocation>
</comment>
<keyword evidence="11" id="KW-0963">Cytoplasm</keyword>
<accession>A0A1G6HI53</accession>
<dbReference type="SUPFAM" id="SSF52540">
    <property type="entry name" value="P-loop containing nucleoside triphosphate hydrolases"/>
    <property type="match status" value="1"/>
</dbReference>
<dbReference type="Gene3D" id="3.40.50.300">
    <property type="entry name" value="P-loop containing nucleotide triphosphate hydrolases"/>
    <property type="match status" value="1"/>
</dbReference>
<sequence>MTESPGRVVVLSGPTAVGKGTVMAHLRRLHPEAYVSVSATTRPSRPGEVNGVHYWFLSDEEFDDLVDNGGLLEWATVHGAARYGTPRRPVEEAVAAGHTVILEIDLQGARQIKASWPSAYLIFLAPPSREELVRRLRGRGTESPEEQARRLRTAEEELAAQDEFDTVVVNDELGQTVNKLVELSGL</sequence>
<dbReference type="STRING" id="1577474.GA0111570_11096"/>
<dbReference type="Pfam" id="PF00625">
    <property type="entry name" value="Guanylate_kin"/>
    <property type="match status" value="1"/>
</dbReference>
<feature type="domain" description="Guanylate kinase-like" evidence="12">
    <location>
        <begin position="6"/>
        <end position="185"/>
    </location>
</feature>
<dbReference type="FunFam" id="3.30.63.10:FF:000002">
    <property type="entry name" value="Guanylate kinase 1"/>
    <property type="match status" value="1"/>
</dbReference>
<evidence type="ECO:0000256" key="4">
    <source>
        <dbReference type="ARBA" id="ARBA00016296"/>
    </source>
</evidence>
<dbReference type="PANTHER" id="PTHR23117">
    <property type="entry name" value="GUANYLATE KINASE-RELATED"/>
    <property type="match status" value="1"/>
</dbReference>
<dbReference type="Gene3D" id="3.30.63.10">
    <property type="entry name" value="Guanylate Kinase phosphate binding domain"/>
    <property type="match status" value="1"/>
</dbReference>
<comment type="similarity">
    <text evidence="2 11">Belongs to the guanylate kinase family.</text>
</comment>
<dbReference type="NCBIfam" id="TIGR03263">
    <property type="entry name" value="guanyl_kin"/>
    <property type="match status" value="1"/>
</dbReference>
<evidence type="ECO:0000256" key="5">
    <source>
        <dbReference type="ARBA" id="ARBA00022679"/>
    </source>
</evidence>
<keyword evidence="8 11" id="KW-0067">ATP-binding</keyword>
<evidence type="ECO:0000256" key="8">
    <source>
        <dbReference type="ARBA" id="ARBA00022840"/>
    </source>
</evidence>
<dbReference type="InterPro" id="IPR008145">
    <property type="entry name" value="GK/Ca_channel_bsu"/>
</dbReference>
<dbReference type="HAMAP" id="MF_00328">
    <property type="entry name" value="Guanylate_kinase"/>
    <property type="match status" value="1"/>
</dbReference>
<evidence type="ECO:0000313" key="13">
    <source>
        <dbReference type="EMBL" id="SDB94007.1"/>
    </source>
</evidence>
<reference evidence="13 14" key="1">
    <citation type="submission" date="2016-06" db="EMBL/GenBank/DDBJ databases">
        <authorList>
            <person name="Olsen C.W."/>
            <person name="Carey S."/>
            <person name="Hinshaw L."/>
            <person name="Karasin A.I."/>
        </authorList>
    </citation>
    <scope>NUCLEOTIDE SEQUENCE [LARGE SCALE GENOMIC DNA]</scope>
    <source>
        <strain evidence="13 14">LZ-22</strain>
    </source>
</reference>
<protein>
    <recommendedName>
        <fullName evidence="4 11">Guanylate kinase</fullName>
        <ecNumber evidence="3 11">2.7.4.8</ecNumber>
    </recommendedName>
    <alternativeName>
        <fullName evidence="9 11">GMP kinase</fullName>
    </alternativeName>
</protein>
<feature type="binding site" evidence="11">
    <location>
        <begin position="13"/>
        <end position="20"/>
    </location>
    <ligand>
        <name>ATP</name>
        <dbReference type="ChEBI" id="CHEBI:30616"/>
    </ligand>
</feature>
<comment type="catalytic activity">
    <reaction evidence="10 11">
        <text>GMP + ATP = GDP + ADP</text>
        <dbReference type="Rhea" id="RHEA:20780"/>
        <dbReference type="ChEBI" id="CHEBI:30616"/>
        <dbReference type="ChEBI" id="CHEBI:58115"/>
        <dbReference type="ChEBI" id="CHEBI:58189"/>
        <dbReference type="ChEBI" id="CHEBI:456216"/>
        <dbReference type="EC" id="2.7.4.8"/>
    </reaction>
</comment>
<dbReference type="EC" id="2.7.4.8" evidence="3 11"/>
<dbReference type="OrthoDB" id="9808150at2"/>
<dbReference type="InterPro" id="IPR008144">
    <property type="entry name" value="Guanylate_kin-like_dom"/>
</dbReference>
<dbReference type="PANTHER" id="PTHR23117:SF13">
    <property type="entry name" value="GUANYLATE KINASE"/>
    <property type="match status" value="1"/>
</dbReference>